<dbReference type="InterPro" id="IPR004367">
    <property type="entry name" value="Cyclin_C-dom"/>
</dbReference>
<evidence type="ECO:0000313" key="4">
    <source>
        <dbReference type="Proteomes" id="UP001237642"/>
    </source>
</evidence>
<organism evidence="3 4">
    <name type="scientific">Heracleum sosnowskyi</name>
    <dbReference type="NCBI Taxonomy" id="360622"/>
    <lineage>
        <taxon>Eukaryota</taxon>
        <taxon>Viridiplantae</taxon>
        <taxon>Streptophyta</taxon>
        <taxon>Embryophyta</taxon>
        <taxon>Tracheophyta</taxon>
        <taxon>Spermatophyta</taxon>
        <taxon>Magnoliopsida</taxon>
        <taxon>eudicotyledons</taxon>
        <taxon>Gunneridae</taxon>
        <taxon>Pentapetalae</taxon>
        <taxon>asterids</taxon>
        <taxon>campanulids</taxon>
        <taxon>Apiales</taxon>
        <taxon>Apiaceae</taxon>
        <taxon>Apioideae</taxon>
        <taxon>apioid superclade</taxon>
        <taxon>Tordylieae</taxon>
        <taxon>Tordyliinae</taxon>
        <taxon>Heracleum</taxon>
    </lineage>
</organism>
<evidence type="ECO:0000259" key="2">
    <source>
        <dbReference type="Pfam" id="PF02984"/>
    </source>
</evidence>
<dbReference type="CDD" id="cd20544">
    <property type="entry name" value="CYCLIN_AtCycD-like_rpt2"/>
    <property type="match status" value="1"/>
</dbReference>
<dbReference type="InterPro" id="IPR036915">
    <property type="entry name" value="Cyclin-like_sf"/>
</dbReference>
<name>A0AAD8JM89_9APIA</name>
<protein>
    <recommendedName>
        <fullName evidence="2">Cyclin C-terminal domain-containing protein</fullName>
    </recommendedName>
</protein>
<evidence type="ECO:0000256" key="1">
    <source>
        <dbReference type="SAM" id="MobiDB-lite"/>
    </source>
</evidence>
<sequence>MLGSCGRRFLGREELEETERLLLFGNESELIMLPEYSNNSKARHYREQALDYYQSIHNPHTMDEMVPYVAINFFDRVISKNRDPPLDRKTKFGNQRLMKMEMKILHALDWKMKQTVPFHFVPYFLHFLTLPRGFTRLLVHKIIVWTQADIRFTKFRPSTVAASAILCALAKLFSDDPTDVTSVILSRYAHFDSTVKDKPTTKLVPDEASTAPSGSGKESVEEGSQRHIKETVAEEASEAVAGIQMVPEQSSSPADGQESLEEGAQRQGKESVAEEANTVVGDDT</sequence>
<reference evidence="3" key="1">
    <citation type="submission" date="2023-02" db="EMBL/GenBank/DDBJ databases">
        <title>Genome of toxic invasive species Heracleum sosnowskyi carries increased number of genes despite the absence of recent whole-genome duplications.</title>
        <authorList>
            <person name="Schelkunov M."/>
            <person name="Shtratnikova V."/>
            <person name="Makarenko M."/>
            <person name="Klepikova A."/>
            <person name="Omelchenko D."/>
            <person name="Novikova G."/>
            <person name="Obukhova E."/>
            <person name="Bogdanov V."/>
            <person name="Penin A."/>
            <person name="Logacheva M."/>
        </authorList>
    </citation>
    <scope>NUCLEOTIDE SEQUENCE</scope>
    <source>
        <strain evidence="3">Hsosn_3</strain>
        <tissue evidence="3">Leaf</tissue>
    </source>
</reference>
<dbReference type="Gene3D" id="1.10.472.10">
    <property type="entry name" value="Cyclin-like"/>
    <property type="match status" value="1"/>
</dbReference>
<feature type="compositionally biased region" description="Basic and acidic residues" evidence="1">
    <location>
        <begin position="218"/>
        <end position="232"/>
    </location>
</feature>
<reference evidence="3" key="2">
    <citation type="submission" date="2023-05" db="EMBL/GenBank/DDBJ databases">
        <authorList>
            <person name="Schelkunov M.I."/>
        </authorList>
    </citation>
    <scope>NUCLEOTIDE SEQUENCE</scope>
    <source>
        <strain evidence="3">Hsosn_3</strain>
        <tissue evidence="3">Leaf</tissue>
    </source>
</reference>
<dbReference type="EMBL" id="JAUIZM010000001">
    <property type="protein sequence ID" value="KAK1405191.1"/>
    <property type="molecule type" value="Genomic_DNA"/>
</dbReference>
<feature type="compositionally biased region" description="Basic and acidic residues" evidence="1">
    <location>
        <begin position="263"/>
        <end position="272"/>
    </location>
</feature>
<dbReference type="Proteomes" id="UP001237642">
    <property type="component" value="Unassembled WGS sequence"/>
</dbReference>
<feature type="domain" description="Cyclin C-terminal" evidence="2">
    <location>
        <begin position="117"/>
        <end position="177"/>
    </location>
</feature>
<keyword evidence="4" id="KW-1185">Reference proteome</keyword>
<evidence type="ECO:0000313" key="3">
    <source>
        <dbReference type="EMBL" id="KAK1405191.1"/>
    </source>
</evidence>
<accession>A0AAD8JM89</accession>
<comment type="caution">
    <text evidence="3">The sequence shown here is derived from an EMBL/GenBank/DDBJ whole genome shotgun (WGS) entry which is preliminary data.</text>
</comment>
<gene>
    <name evidence="3" type="ORF">POM88_004796</name>
</gene>
<dbReference type="AlphaFoldDB" id="A0AAD8JM89"/>
<dbReference type="SUPFAM" id="SSF47954">
    <property type="entry name" value="Cyclin-like"/>
    <property type="match status" value="2"/>
</dbReference>
<dbReference type="Pfam" id="PF02984">
    <property type="entry name" value="Cyclin_C"/>
    <property type="match status" value="1"/>
</dbReference>
<feature type="region of interest" description="Disordered" evidence="1">
    <location>
        <begin position="199"/>
        <end position="284"/>
    </location>
</feature>
<proteinExistence type="predicted"/>